<dbReference type="Pfam" id="PF03466">
    <property type="entry name" value="LysR_substrate"/>
    <property type="match status" value="1"/>
</dbReference>
<dbReference type="FunFam" id="1.10.10.10:FF:000021">
    <property type="entry name" value="HTH-type transcriptional regulator CysB"/>
    <property type="match status" value="1"/>
</dbReference>
<gene>
    <name evidence="6" type="ORF">EV696_12639</name>
</gene>
<protein>
    <submittedName>
        <fullName evidence="6">LysR family cys regulon transcriptional activator</fullName>
    </submittedName>
</protein>
<dbReference type="GO" id="GO:0000976">
    <property type="term" value="F:transcription cis-regulatory region binding"/>
    <property type="evidence" value="ECO:0007669"/>
    <property type="project" value="TreeGrafter"/>
</dbReference>
<evidence type="ECO:0000256" key="3">
    <source>
        <dbReference type="ARBA" id="ARBA00023125"/>
    </source>
</evidence>
<feature type="domain" description="HTH lysR-type" evidence="5">
    <location>
        <begin position="1"/>
        <end position="58"/>
    </location>
</feature>
<dbReference type="InterPro" id="IPR000847">
    <property type="entry name" value="LysR_HTH_N"/>
</dbReference>
<dbReference type="PRINTS" id="PR00039">
    <property type="entry name" value="HTHLYSR"/>
</dbReference>
<dbReference type="InterPro" id="IPR005119">
    <property type="entry name" value="LysR_subst-bd"/>
</dbReference>
<dbReference type="PROSITE" id="PS50931">
    <property type="entry name" value="HTH_LYSR"/>
    <property type="match status" value="1"/>
</dbReference>
<dbReference type="Pfam" id="PF00126">
    <property type="entry name" value="HTH_1"/>
    <property type="match status" value="1"/>
</dbReference>
<dbReference type="Gene3D" id="3.40.190.10">
    <property type="entry name" value="Periplasmic binding protein-like II"/>
    <property type="match status" value="2"/>
</dbReference>
<sequence>MKLQQLRYIFEVARHNLNVSATAEALYTSQPGVSKQIRLLEDELGIQIFTRSGKHLVDITPAGRQILDVAARVLHDSQTIKEIAKDYAHPNSGTLRLGSCPLAARHFLPNKLQAFLQEFDKVHLQMRQGEESHFADWLDLGEVDIIISLQPISSPSMVSLPCARWRYAWLTKQQKSRNGEPLLVFASDKEAEEHLHQALPSDKSNQQWLLVSSDATVVKTYVRNGWGVGLMPSIAYDQQFDSDLSLHSTESDFPGGYFYFNYRRDLHWRSFLQGFAQCISPILTPKLLERAAEHRHEAEQIALVEDQQIPLH</sequence>
<dbReference type="GO" id="GO:0003700">
    <property type="term" value="F:DNA-binding transcription factor activity"/>
    <property type="evidence" value="ECO:0007669"/>
    <property type="project" value="InterPro"/>
</dbReference>
<dbReference type="InterPro" id="IPR036388">
    <property type="entry name" value="WH-like_DNA-bd_sf"/>
</dbReference>
<evidence type="ECO:0000256" key="4">
    <source>
        <dbReference type="ARBA" id="ARBA00023163"/>
    </source>
</evidence>
<keyword evidence="7" id="KW-1185">Reference proteome</keyword>
<dbReference type="Gene3D" id="1.10.10.10">
    <property type="entry name" value="Winged helix-like DNA-binding domain superfamily/Winged helix DNA-binding domain"/>
    <property type="match status" value="1"/>
</dbReference>
<proteinExistence type="inferred from homology"/>
<evidence type="ECO:0000313" key="6">
    <source>
        <dbReference type="EMBL" id="TDQ44157.1"/>
    </source>
</evidence>
<comment type="similarity">
    <text evidence="1">Belongs to the LysR transcriptional regulatory family.</text>
</comment>
<comment type="caution">
    <text evidence="6">The sequence shown here is derived from an EMBL/GenBank/DDBJ whole genome shotgun (WGS) entry which is preliminary data.</text>
</comment>
<reference evidence="6 7" key="1">
    <citation type="submission" date="2019-03" db="EMBL/GenBank/DDBJ databases">
        <title>Genomic Encyclopedia of Type Strains, Phase IV (KMG-IV): sequencing the most valuable type-strain genomes for metagenomic binning, comparative biology and taxonomic classification.</title>
        <authorList>
            <person name="Goeker M."/>
        </authorList>
    </citation>
    <scope>NUCLEOTIDE SEQUENCE [LARGE SCALE GENOMIC DNA]</scope>
    <source>
        <strain evidence="6 7">DSM 103792</strain>
    </source>
</reference>
<dbReference type="Proteomes" id="UP000295375">
    <property type="component" value="Unassembled WGS sequence"/>
</dbReference>
<dbReference type="PANTHER" id="PTHR30126">
    <property type="entry name" value="HTH-TYPE TRANSCRIPTIONAL REGULATOR"/>
    <property type="match status" value="1"/>
</dbReference>
<dbReference type="OrthoDB" id="5297026at2"/>
<dbReference type="AlphaFoldDB" id="A0A4V3D6J9"/>
<dbReference type="GO" id="GO:0019344">
    <property type="term" value="P:cysteine biosynthetic process"/>
    <property type="evidence" value="ECO:0007669"/>
    <property type="project" value="TreeGrafter"/>
</dbReference>
<dbReference type="RefSeq" id="WP_133593426.1">
    <property type="nucleotide sequence ID" value="NZ_CP037953.1"/>
</dbReference>
<evidence type="ECO:0000256" key="1">
    <source>
        <dbReference type="ARBA" id="ARBA00009437"/>
    </source>
</evidence>
<evidence type="ECO:0000313" key="7">
    <source>
        <dbReference type="Proteomes" id="UP000295375"/>
    </source>
</evidence>
<dbReference type="EMBL" id="SNYM01000026">
    <property type="protein sequence ID" value="TDQ44157.1"/>
    <property type="molecule type" value="Genomic_DNA"/>
</dbReference>
<dbReference type="SUPFAM" id="SSF46785">
    <property type="entry name" value="Winged helix' DNA-binding domain"/>
    <property type="match status" value="1"/>
</dbReference>
<accession>A0A4V3D6J9</accession>
<evidence type="ECO:0000259" key="5">
    <source>
        <dbReference type="PROSITE" id="PS50931"/>
    </source>
</evidence>
<keyword evidence="2" id="KW-0805">Transcription regulation</keyword>
<keyword evidence="4" id="KW-0804">Transcription</keyword>
<dbReference type="SUPFAM" id="SSF53850">
    <property type="entry name" value="Periplasmic binding protein-like II"/>
    <property type="match status" value="1"/>
</dbReference>
<name>A0A4V3D6J9_9GAMM</name>
<dbReference type="InterPro" id="IPR036390">
    <property type="entry name" value="WH_DNA-bd_sf"/>
</dbReference>
<keyword evidence="3" id="KW-0238">DNA-binding</keyword>
<evidence type="ECO:0000256" key="2">
    <source>
        <dbReference type="ARBA" id="ARBA00023015"/>
    </source>
</evidence>
<dbReference type="PANTHER" id="PTHR30126:SF6">
    <property type="entry name" value="HTH-TYPE TRANSCRIPTIONAL REGULATOR CYSB-RELATED"/>
    <property type="match status" value="1"/>
</dbReference>
<organism evidence="6 7">
    <name type="scientific">Permianibacter aggregans</name>
    <dbReference type="NCBI Taxonomy" id="1510150"/>
    <lineage>
        <taxon>Bacteria</taxon>
        <taxon>Pseudomonadati</taxon>
        <taxon>Pseudomonadota</taxon>
        <taxon>Gammaproteobacteria</taxon>
        <taxon>Pseudomonadales</taxon>
        <taxon>Pseudomonadaceae</taxon>
        <taxon>Permianibacter</taxon>
    </lineage>
</organism>